<evidence type="ECO:0000256" key="1">
    <source>
        <dbReference type="ARBA" id="ARBA00004123"/>
    </source>
</evidence>
<evidence type="ECO:0000259" key="11">
    <source>
        <dbReference type="SMART" id="SM00485"/>
    </source>
</evidence>
<evidence type="ECO:0000256" key="3">
    <source>
        <dbReference type="ARBA" id="ARBA00022723"/>
    </source>
</evidence>
<dbReference type="InterPro" id="IPR006084">
    <property type="entry name" value="XPG/Rad2"/>
</dbReference>
<dbReference type="OrthoDB" id="26491at2759"/>
<dbReference type="PANTHER" id="PTHR11081:SF8">
    <property type="entry name" value="EXONUCLEASE 1"/>
    <property type="match status" value="1"/>
</dbReference>
<dbReference type="GO" id="GO:0005634">
    <property type="term" value="C:nucleus"/>
    <property type="evidence" value="ECO:0007669"/>
    <property type="project" value="UniProtKB-SubCell"/>
</dbReference>
<dbReference type="EMBL" id="MCGO01000006">
    <property type="protein sequence ID" value="ORY50765.1"/>
    <property type="molecule type" value="Genomic_DNA"/>
</dbReference>
<dbReference type="SUPFAM" id="SSF47807">
    <property type="entry name" value="5' to 3' exonuclease, C-terminal subdomain"/>
    <property type="match status" value="1"/>
</dbReference>
<keyword evidence="4 9" id="KW-0227">DNA damage</keyword>
<dbReference type="GO" id="GO:0046872">
    <property type="term" value="F:metal ion binding"/>
    <property type="evidence" value="ECO:0007669"/>
    <property type="project" value="UniProtKB-UniRule"/>
</dbReference>
<evidence type="ECO:0000256" key="7">
    <source>
        <dbReference type="ARBA" id="ARBA00023204"/>
    </source>
</evidence>
<comment type="function">
    <text evidence="9">5'-&gt;3' double-stranded DNA exonuclease which may also possess a cryptic 3'-&gt;5' double-stranded DNA exonuclease activity. Functions in DNA mismatch repair.</text>
</comment>
<dbReference type="InterPro" id="IPR006085">
    <property type="entry name" value="XPG_DNA_repair_N"/>
</dbReference>
<dbReference type="EC" id="3.1.-.-" evidence="9"/>
<dbReference type="Proteomes" id="UP000193642">
    <property type="component" value="Unassembled WGS sequence"/>
</dbReference>
<comment type="caution">
    <text evidence="12">The sequence shown here is derived from an EMBL/GenBank/DDBJ whole genome shotgun (WGS) entry which is preliminary data.</text>
</comment>
<dbReference type="InterPro" id="IPR019974">
    <property type="entry name" value="XPG_CS"/>
</dbReference>
<proteinExistence type="inferred from homology"/>
<dbReference type="FunFam" id="3.40.50.1010:FF:000002">
    <property type="entry name" value="Exonuclease 1, putative"/>
    <property type="match status" value="1"/>
</dbReference>
<dbReference type="SMART" id="SM00484">
    <property type="entry name" value="XPGI"/>
    <property type="match status" value="1"/>
</dbReference>
<dbReference type="PRINTS" id="PR00853">
    <property type="entry name" value="XPGRADSUPER"/>
</dbReference>
<gene>
    <name evidence="12" type="ORF">BCR33DRAFT_656287</name>
</gene>
<keyword evidence="7 9" id="KW-0234">DNA repair</keyword>
<evidence type="ECO:0000256" key="9">
    <source>
        <dbReference type="RuleBase" id="RU910737"/>
    </source>
</evidence>
<dbReference type="SMART" id="SM00485">
    <property type="entry name" value="XPGN"/>
    <property type="match status" value="1"/>
</dbReference>
<dbReference type="GO" id="GO:0006298">
    <property type="term" value="P:mismatch repair"/>
    <property type="evidence" value="ECO:0007669"/>
    <property type="project" value="TreeGrafter"/>
</dbReference>
<comment type="subcellular location">
    <subcellularLocation>
        <location evidence="1 9">Nucleus</location>
    </subcellularLocation>
</comment>
<protein>
    <recommendedName>
        <fullName evidence="9">Exonuclease 1</fullName>
        <ecNumber evidence="9">3.1.-.-</ecNumber>
    </recommendedName>
</protein>
<reference evidence="12 13" key="1">
    <citation type="submission" date="2016-07" db="EMBL/GenBank/DDBJ databases">
        <title>Pervasive Adenine N6-methylation of Active Genes in Fungi.</title>
        <authorList>
            <consortium name="DOE Joint Genome Institute"/>
            <person name="Mondo S.J."/>
            <person name="Dannebaum R.O."/>
            <person name="Kuo R.C."/>
            <person name="Labutti K."/>
            <person name="Haridas S."/>
            <person name="Kuo A."/>
            <person name="Salamov A."/>
            <person name="Ahrendt S.R."/>
            <person name="Lipzen A."/>
            <person name="Sullivan W."/>
            <person name="Andreopoulos W.B."/>
            <person name="Clum A."/>
            <person name="Lindquist E."/>
            <person name="Daum C."/>
            <person name="Ramamoorthy G.K."/>
            <person name="Gryganskyi A."/>
            <person name="Culley D."/>
            <person name="Magnuson J.K."/>
            <person name="James T.Y."/>
            <person name="O'Malley M.A."/>
            <person name="Stajich J.E."/>
            <person name="Spatafora J.W."/>
            <person name="Visel A."/>
            <person name="Grigoriev I.V."/>
        </authorList>
    </citation>
    <scope>NUCLEOTIDE SEQUENCE [LARGE SCALE GENOMIC DNA]</scope>
    <source>
        <strain evidence="12 13">JEL800</strain>
    </source>
</reference>
<keyword evidence="13" id="KW-1185">Reference proteome</keyword>
<dbReference type="Gene3D" id="3.40.50.1010">
    <property type="entry name" value="5'-nuclease"/>
    <property type="match status" value="1"/>
</dbReference>
<feature type="domain" description="XPG N-terminal" evidence="11">
    <location>
        <begin position="1"/>
        <end position="99"/>
    </location>
</feature>
<dbReference type="GO" id="GO:0006310">
    <property type="term" value="P:DNA recombination"/>
    <property type="evidence" value="ECO:0007669"/>
    <property type="project" value="TreeGrafter"/>
</dbReference>
<keyword evidence="9" id="KW-0228">DNA excision</keyword>
<keyword evidence="9" id="KW-0238">DNA-binding</keyword>
<evidence type="ECO:0000256" key="6">
    <source>
        <dbReference type="ARBA" id="ARBA00022842"/>
    </source>
</evidence>
<dbReference type="PROSITE" id="PS00841">
    <property type="entry name" value="XPG_1"/>
    <property type="match status" value="1"/>
</dbReference>
<dbReference type="SMART" id="SM00279">
    <property type="entry name" value="HhH2"/>
    <property type="match status" value="1"/>
</dbReference>
<dbReference type="Gene3D" id="1.10.150.20">
    <property type="entry name" value="5' to 3' exonuclease, C-terminal subdomain"/>
    <property type="match status" value="1"/>
</dbReference>
<dbReference type="SUPFAM" id="SSF88723">
    <property type="entry name" value="PIN domain-like"/>
    <property type="match status" value="1"/>
</dbReference>
<dbReference type="InterPro" id="IPR036279">
    <property type="entry name" value="5-3_exonuclease_C_sf"/>
</dbReference>
<organism evidence="12 13">
    <name type="scientific">Rhizoclosmatium globosum</name>
    <dbReference type="NCBI Taxonomy" id="329046"/>
    <lineage>
        <taxon>Eukaryota</taxon>
        <taxon>Fungi</taxon>
        <taxon>Fungi incertae sedis</taxon>
        <taxon>Chytridiomycota</taxon>
        <taxon>Chytridiomycota incertae sedis</taxon>
        <taxon>Chytridiomycetes</taxon>
        <taxon>Chytridiales</taxon>
        <taxon>Chytriomycetaceae</taxon>
        <taxon>Rhizoclosmatium</taxon>
    </lineage>
</organism>
<dbReference type="PANTHER" id="PTHR11081">
    <property type="entry name" value="FLAP ENDONUCLEASE FAMILY MEMBER"/>
    <property type="match status" value="1"/>
</dbReference>
<dbReference type="GO" id="GO:0035312">
    <property type="term" value="F:5'-3' DNA exonuclease activity"/>
    <property type="evidence" value="ECO:0007669"/>
    <property type="project" value="UniProtKB-UniRule"/>
</dbReference>
<accession>A0A1Y2CWP9</accession>
<feature type="domain" description="XPG-I" evidence="10">
    <location>
        <begin position="138"/>
        <end position="206"/>
    </location>
</feature>
<dbReference type="PROSITE" id="PS00842">
    <property type="entry name" value="XPG_2"/>
    <property type="match status" value="1"/>
</dbReference>
<name>A0A1Y2CWP9_9FUNG</name>
<dbReference type="Pfam" id="PF00867">
    <property type="entry name" value="XPG_I"/>
    <property type="match status" value="1"/>
</dbReference>
<evidence type="ECO:0000256" key="5">
    <source>
        <dbReference type="ARBA" id="ARBA00022801"/>
    </source>
</evidence>
<dbReference type="GO" id="GO:0003677">
    <property type="term" value="F:DNA binding"/>
    <property type="evidence" value="ECO:0007669"/>
    <property type="project" value="UniProtKB-UniRule"/>
</dbReference>
<comment type="similarity">
    <text evidence="9">Belongs to the XPG/RAD2 endonuclease family. EXO1 subfamily.</text>
</comment>
<keyword evidence="2 9" id="KW-0540">Nuclease</keyword>
<keyword evidence="8 9" id="KW-0539">Nucleus</keyword>
<dbReference type="Pfam" id="PF00752">
    <property type="entry name" value="XPG_N"/>
    <property type="match status" value="1"/>
</dbReference>
<dbReference type="InterPro" id="IPR029060">
    <property type="entry name" value="PIN-like_dom_sf"/>
</dbReference>
<evidence type="ECO:0000259" key="10">
    <source>
        <dbReference type="SMART" id="SM00484"/>
    </source>
</evidence>
<dbReference type="InterPro" id="IPR044752">
    <property type="entry name" value="PIN-like_EXO1"/>
</dbReference>
<dbReference type="CDD" id="cd09857">
    <property type="entry name" value="PIN_EXO1"/>
    <property type="match status" value="1"/>
</dbReference>
<comment type="cofactor">
    <cofactor evidence="9">
        <name>Mg(2+)</name>
        <dbReference type="ChEBI" id="CHEBI:18420"/>
    </cofactor>
    <text evidence="9">Binds 2 magnesium ions per subunit. They probably participate in the reaction catalyzed by the enzyme. May bind an additional third magnesium ion after substrate binding.</text>
</comment>
<keyword evidence="6 9" id="KW-0460">Magnesium</keyword>
<sequence length="316" mass="35642">MGISGLLPLLAPIQRQVHLRDFKGLTVAVDTYVWLHRAAFGCAMDLGLNKPTTAYISFCMKRIALLKEHGITPLLVFDGGCLPMKHHTESERRKRRKEARKRAHEELAKGNNAKAMEMFQQCVDITPNMAWELMKVLRKQGIEFIVAPYEADAQLVYLEKIKKVDAVLTEDSDLLVFGCQRLLLKLEASGNLIEIRAKDFPQVPCMKKGWSFAKFRQACILSGCDYLPSLKGVGIKKAFDALNGTSDAERVSILLTFGHSMKAPPVRDNYQAEFQEAELTFLYQRVYDPVQKALVYLNTPEGGVELIDDMSRFLGQ</sequence>
<dbReference type="InterPro" id="IPR006086">
    <property type="entry name" value="XPG-I_dom"/>
</dbReference>
<dbReference type="AlphaFoldDB" id="A0A1Y2CWP9"/>
<keyword evidence="9" id="KW-0269">Exonuclease</keyword>
<dbReference type="GO" id="GO:0017108">
    <property type="term" value="F:5'-flap endonuclease activity"/>
    <property type="evidence" value="ECO:0007669"/>
    <property type="project" value="TreeGrafter"/>
</dbReference>
<keyword evidence="9" id="KW-0267">Excision nuclease</keyword>
<evidence type="ECO:0000256" key="4">
    <source>
        <dbReference type="ARBA" id="ARBA00022763"/>
    </source>
</evidence>
<evidence type="ECO:0000256" key="8">
    <source>
        <dbReference type="ARBA" id="ARBA00023242"/>
    </source>
</evidence>
<dbReference type="FunFam" id="1.10.150.20:FF:000011">
    <property type="entry name" value="exonuclease 1"/>
    <property type="match status" value="1"/>
</dbReference>
<dbReference type="InterPro" id="IPR008918">
    <property type="entry name" value="HhH2"/>
</dbReference>
<evidence type="ECO:0000313" key="13">
    <source>
        <dbReference type="Proteomes" id="UP000193642"/>
    </source>
</evidence>
<keyword evidence="3 9" id="KW-0479">Metal-binding</keyword>
<dbReference type="STRING" id="329046.A0A1Y2CWP9"/>
<evidence type="ECO:0000256" key="2">
    <source>
        <dbReference type="ARBA" id="ARBA00022722"/>
    </source>
</evidence>
<evidence type="ECO:0000313" key="12">
    <source>
        <dbReference type="EMBL" id="ORY50765.1"/>
    </source>
</evidence>
<keyword evidence="5 9" id="KW-0378">Hydrolase</keyword>